<evidence type="ECO:0000256" key="4">
    <source>
        <dbReference type="ARBA" id="ARBA00023002"/>
    </source>
</evidence>
<evidence type="ECO:0000256" key="1">
    <source>
        <dbReference type="ARBA" id="ARBA00001971"/>
    </source>
</evidence>
<comment type="cofactor">
    <cofactor evidence="1">
        <name>heme</name>
        <dbReference type="ChEBI" id="CHEBI:30413"/>
    </cofactor>
</comment>
<protein>
    <recommendedName>
        <fullName evidence="9">Cytochrome P450</fullName>
    </recommendedName>
</protein>
<proteinExistence type="inferred from homology"/>
<evidence type="ECO:0000313" key="8">
    <source>
        <dbReference type="Proteomes" id="UP000248423"/>
    </source>
</evidence>
<evidence type="ECO:0000256" key="3">
    <source>
        <dbReference type="ARBA" id="ARBA00022723"/>
    </source>
</evidence>
<dbReference type="GO" id="GO:0020037">
    <property type="term" value="F:heme binding"/>
    <property type="evidence" value="ECO:0007669"/>
    <property type="project" value="InterPro"/>
</dbReference>
<dbReference type="EMBL" id="KZ826405">
    <property type="protein sequence ID" value="PYI01871.1"/>
    <property type="molecule type" value="Genomic_DNA"/>
</dbReference>
<dbReference type="GO" id="GO:0019748">
    <property type="term" value="P:secondary metabolic process"/>
    <property type="evidence" value="ECO:0007669"/>
    <property type="project" value="UniProtKB-ARBA"/>
</dbReference>
<evidence type="ECO:0000256" key="5">
    <source>
        <dbReference type="ARBA" id="ARBA00023004"/>
    </source>
</evidence>
<dbReference type="InterPro" id="IPR036396">
    <property type="entry name" value="Cyt_P450_sf"/>
</dbReference>
<keyword evidence="3" id="KW-0479">Metal-binding</keyword>
<dbReference type="STRING" id="1448318.A0A319DVS1"/>
<dbReference type="SUPFAM" id="SSF48264">
    <property type="entry name" value="Cytochrome P450"/>
    <property type="match status" value="1"/>
</dbReference>
<evidence type="ECO:0000256" key="6">
    <source>
        <dbReference type="ARBA" id="ARBA00023033"/>
    </source>
</evidence>
<keyword evidence="6" id="KW-0503">Monooxygenase</keyword>
<name>A0A319DVS1_ASPSB</name>
<dbReference type="AlphaFoldDB" id="A0A319DVS1"/>
<sequence>METSKEFSVDFQAIFTLNSPQAIAIFSLGAPVVGYRSILEPTWLVRRRVIRGNRWILAEGYERFKDTVFKVRRVGTDILIVSSKYMDEIRTLTCDARLCVTTDRNAGLPTSFNAFRYTRLREYPDNAHRHLFVMTDYNNLAFGYGKFACPGRFYAANEMKMILAHLLICYDMKFLDGCGRPRNYTVDSDMYPDMAT</sequence>
<reference evidence="7 8" key="1">
    <citation type="submission" date="2018-02" db="EMBL/GenBank/DDBJ databases">
        <title>The genomes of Aspergillus section Nigri reveals drivers in fungal speciation.</title>
        <authorList>
            <consortium name="DOE Joint Genome Institute"/>
            <person name="Vesth T.C."/>
            <person name="Nybo J."/>
            <person name="Theobald S."/>
            <person name="Brandl J."/>
            <person name="Frisvad J.C."/>
            <person name="Nielsen K.F."/>
            <person name="Lyhne E.K."/>
            <person name="Kogle M.E."/>
            <person name="Kuo A."/>
            <person name="Riley R."/>
            <person name="Clum A."/>
            <person name="Nolan M."/>
            <person name="Lipzen A."/>
            <person name="Salamov A."/>
            <person name="Henrissat B."/>
            <person name="Wiebenga A."/>
            <person name="De vries R.P."/>
            <person name="Grigoriev I.V."/>
            <person name="Mortensen U.H."/>
            <person name="Andersen M.R."/>
            <person name="Baker S.E."/>
        </authorList>
    </citation>
    <scope>NUCLEOTIDE SEQUENCE [LARGE SCALE GENOMIC DNA]</scope>
    <source>
        <strain evidence="7 8">CBS 121057</strain>
    </source>
</reference>
<evidence type="ECO:0008006" key="9">
    <source>
        <dbReference type="Google" id="ProtNLM"/>
    </source>
</evidence>
<dbReference type="GO" id="GO:0005506">
    <property type="term" value="F:iron ion binding"/>
    <property type="evidence" value="ECO:0007669"/>
    <property type="project" value="InterPro"/>
</dbReference>
<keyword evidence="5" id="KW-0408">Iron</keyword>
<keyword evidence="4" id="KW-0560">Oxidoreductase</keyword>
<dbReference type="PANTHER" id="PTHR46206">
    <property type="entry name" value="CYTOCHROME P450"/>
    <property type="match status" value="1"/>
</dbReference>
<dbReference type="GO" id="GO:0016705">
    <property type="term" value="F:oxidoreductase activity, acting on paired donors, with incorporation or reduction of molecular oxygen"/>
    <property type="evidence" value="ECO:0007669"/>
    <property type="project" value="InterPro"/>
</dbReference>
<dbReference type="Proteomes" id="UP000248423">
    <property type="component" value="Unassembled WGS sequence"/>
</dbReference>
<gene>
    <name evidence="7" type="ORF">BO78DRAFT_423103</name>
</gene>
<dbReference type="VEuPathDB" id="FungiDB:BO78DRAFT_423103"/>
<dbReference type="Gene3D" id="1.10.630.10">
    <property type="entry name" value="Cytochrome P450"/>
    <property type="match status" value="1"/>
</dbReference>
<organism evidence="7 8">
    <name type="scientific">Aspergillus sclerotiicarbonarius (strain CBS 121057 / IBT 28362)</name>
    <dbReference type="NCBI Taxonomy" id="1448318"/>
    <lineage>
        <taxon>Eukaryota</taxon>
        <taxon>Fungi</taxon>
        <taxon>Dikarya</taxon>
        <taxon>Ascomycota</taxon>
        <taxon>Pezizomycotina</taxon>
        <taxon>Eurotiomycetes</taxon>
        <taxon>Eurotiomycetidae</taxon>
        <taxon>Eurotiales</taxon>
        <taxon>Aspergillaceae</taxon>
        <taxon>Aspergillus</taxon>
        <taxon>Aspergillus subgen. Circumdati</taxon>
    </lineage>
</organism>
<dbReference type="OrthoDB" id="4508624at2759"/>
<dbReference type="PANTHER" id="PTHR46206:SF6">
    <property type="entry name" value="CYTOCHROME P450 MONOOXYGENASE AN1598-RELATED"/>
    <property type="match status" value="1"/>
</dbReference>
<comment type="similarity">
    <text evidence="2">Belongs to the cytochrome P450 family.</text>
</comment>
<keyword evidence="8" id="KW-1185">Reference proteome</keyword>
<evidence type="ECO:0000256" key="2">
    <source>
        <dbReference type="ARBA" id="ARBA00010617"/>
    </source>
</evidence>
<evidence type="ECO:0000313" key="7">
    <source>
        <dbReference type="EMBL" id="PYI01871.1"/>
    </source>
</evidence>
<accession>A0A319DVS1</accession>
<dbReference type="GO" id="GO:0004497">
    <property type="term" value="F:monooxygenase activity"/>
    <property type="evidence" value="ECO:0007669"/>
    <property type="project" value="UniProtKB-KW"/>
</dbReference>
<dbReference type="InterPro" id="IPR001128">
    <property type="entry name" value="Cyt_P450"/>
</dbReference>
<dbReference type="Pfam" id="PF00067">
    <property type="entry name" value="p450"/>
    <property type="match status" value="1"/>
</dbReference>